<keyword evidence="3" id="KW-1185">Reference proteome</keyword>
<protein>
    <submittedName>
        <fullName evidence="2">Glycosyltransferase</fullName>
        <ecNumber evidence="2">2.4.-.-</ecNumber>
    </submittedName>
</protein>
<dbReference type="Gene3D" id="3.90.550.10">
    <property type="entry name" value="Spore Coat Polysaccharide Biosynthesis Protein SpsA, Chain A"/>
    <property type="match status" value="1"/>
</dbReference>
<dbReference type="PANTHER" id="PTHR22916:SF3">
    <property type="entry name" value="UDP-GLCNAC:BETAGAL BETA-1,3-N-ACETYLGLUCOSAMINYLTRANSFERASE-LIKE PROTEIN 1"/>
    <property type="match status" value="1"/>
</dbReference>
<name>A0ABT4KS90_9SPHI</name>
<keyword evidence="2" id="KW-0328">Glycosyltransferase</keyword>
<dbReference type="InterPro" id="IPR029044">
    <property type="entry name" value="Nucleotide-diphossugar_trans"/>
</dbReference>
<proteinExistence type="predicted"/>
<reference evidence="2" key="1">
    <citation type="submission" date="2022-12" db="EMBL/GenBank/DDBJ databases">
        <title>Genome sequence of SJ11.</title>
        <authorList>
            <person name="Woo H."/>
        </authorList>
    </citation>
    <scope>NUCLEOTIDE SEQUENCE</scope>
    <source>
        <strain evidence="2">SJ11</strain>
    </source>
</reference>
<dbReference type="InterPro" id="IPR001173">
    <property type="entry name" value="Glyco_trans_2-like"/>
</dbReference>
<accession>A0ABT4KS90</accession>
<sequence>MPVYNSNRFLGESIQSVLQQSYKNIELIIVDDGSTDGSLQTAKQFEKFGVKIFSQKNRGAASARNKGLSLATGSFIQYLDADDLLETNKITIQMQVLKNDTKSIAFGDCINFKEQIYSENTILNSHYCRDIKTTEKPDDFIIKMNGGISDLPTGMVEIHSWLCPKNIIEEAGPWNEKLTVDDDGEFFLRVILNSRRIHYLPKSLTYYRKYNDNSSLSNNTGKKNLTASIDSLKSKADILLRSKSAFVYKKIMSDYFWQLAIRCYPDEYDLYEICAKKAIKILGRKKLPKFYIGNKFIDFLANTLSWKLARRLQYIKQKIT</sequence>
<organism evidence="2 3">
    <name type="scientific">Pedobacter rhodius</name>
    <dbReference type="NCBI Taxonomy" id="3004098"/>
    <lineage>
        <taxon>Bacteria</taxon>
        <taxon>Pseudomonadati</taxon>
        <taxon>Bacteroidota</taxon>
        <taxon>Sphingobacteriia</taxon>
        <taxon>Sphingobacteriales</taxon>
        <taxon>Sphingobacteriaceae</taxon>
        <taxon>Pedobacter</taxon>
    </lineage>
</organism>
<feature type="domain" description="Glycosyltransferase 2-like" evidence="1">
    <location>
        <begin position="1"/>
        <end position="122"/>
    </location>
</feature>
<dbReference type="EC" id="2.4.-.-" evidence="2"/>
<comment type="caution">
    <text evidence="2">The sequence shown here is derived from an EMBL/GenBank/DDBJ whole genome shotgun (WGS) entry which is preliminary data.</text>
</comment>
<gene>
    <name evidence="2" type="ORF">O0931_00660</name>
</gene>
<evidence type="ECO:0000313" key="3">
    <source>
        <dbReference type="Proteomes" id="UP001144341"/>
    </source>
</evidence>
<dbReference type="SUPFAM" id="SSF53448">
    <property type="entry name" value="Nucleotide-diphospho-sugar transferases"/>
    <property type="match status" value="1"/>
</dbReference>
<dbReference type="Proteomes" id="UP001144341">
    <property type="component" value="Unassembled WGS sequence"/>
</dbReference>
<dbReference type="Pfam" id="PF00535">
    <property type="entry name" value="Glycos_transf_2"/>
    <property type="match status" value="1"/>
</dbReference>
<dbReference type="RefSeq" id="WP_269413636.1">
    <property type="nucleotide sequence ID" value="NZ_JAPWGL010000001.1"/>
</dbReference>
<dbReference type="EMBL" id="JAPWGL010000001">
    <property type="protein sequence ID" value="MCZ4221799.1"/>
    <property type="molecule type" value="Genomic_DNA"/>
</dbReference>
<evidence type="ECO:0000259" key="1">
    <source>
        <dbReference type="Pfam" id="PF00535"/>
    </source>
</evidence>
<keyword evidence="2" id="KW-0808">Transferase</keyword>
<dbReference type="GO" id="GO:0016757">
    <property type="term" value="F:glycosyltransferase activity"/>
    <property type="evidence" value="ECO:0007669"/>
    <property type="project" value="UniProtKB-KW"/>
</dbReference>
<evidence type="ECO:0000313" key="2">
    <source>
        <dbReference type="EMBL" id="MCZ4221799.1"/>
    </source>
</evidence>
<dbReference type="PANTHER" id="PTHR22916">
    <property type="entry name" value="GLYCOSYLTRANSFERASE"/>
    <property type="match status" value="1"/>
</dbReference>